<keyword evidence="2" id="KW-1185">Reference proteome</keyword>
<name>A0A9W8MRI8_9AGAR</name>
<evidence type="ECO:0000313" key="1">
    <source>
        <dbReference type="EMBL" id="KAJ3504940.1"/>
    </source>
</evidence>
<organism evidence="1 2">
    <name type="scientific">Agrocybe chaxingu</name>
    <dbReference type="NCBI Taxonomy" id="84603"/>
    <lineage>
        <taxon>Eukaryota</taxon>
        <taxon>Fungi</taxon>
        <taxon>Dikarya</taxon>
        <taxon>Basidiomycota</taxon>
        <taxon>Agaricomycotina</taxon>
        <taxon>Agaricomycetes</taxon>
        <taxon>Agaricomycetidae</taxon>
        <taxon>Agaricales</taxon>
        <taxon>Agaricineae</taxon>
        <taxon>Strophariaceae</taxon>
        <taxon>Agrocybe</taxon>
    </lineage>
</organism>
<comment type="caution">
    <text evidence="1">The sequence shown here is derived from an EMBL/GenBank/DDBJ whole genome shotgun (WGS) entry which is preliminary data.</text>
</comment>
<reference evidence="1" key="1">
    <citation type="submission" date="2022-07" db="EMBL/GenBank/DDBJ databases">
        <title>Genome Sequence of Agrocybe chaxingu.</title>
        <authorList>
            <person name="Buettner E."/>
        </authorList>
    </citation>
    <scope>NUCLEOTIDE SEQUENCE</scope>
    <source>
        <strain evidence="1">MP-N11</strain>
    </source>
</reference>
<gene>
    <name evidence="1" type="ORF">NLJ89_g7675</name>
</gene>
<accession>A0A9W8MRI8</accession>
<dbReference type="OrthoDB" id="10500903at2759"/>
<proteinExistence type="predicted"/>
<evidence type="ECO:0000313" key="2">
    <source>
        <dbReference type="Proteomes" id="UP001148786"/>
    </source>
</evidence>
<sequence>MALIINGVTLPHPDELLVCQLLRYFKVVHYRVIHGDVADMTNPLEYHACLTEATDVMLSIPSLTLSFGSTLFGMYLDLFALWLPFLEDELTDHLSTTALSFLDYTTREGSTRYPVGLEAAFDPAYADINRLRTHMSMKAFYLSLFVRLHETHNVLMVTFAHSGVEGYLNSW</sequence>
<protein>
    <submittedName>
        <fullName evidence="1">Uncharacterized protein</fullName>
    </submittedName>
</protein>
<dbReference type="EMBL" id="JANKHO010000943">
    <property type="protein sequence ID" value="KAJ3504940.1"/>
    <property type="molecule type" value="Genomic_DNA"/>
</dbReference>
<dbReference type="AlphaFoldDB" id="A0A9W8MRI8"/>
<dbReference type="Proteomes" id="UP001148786">
    <property type="component" value="Unassembled WGS sequence"/>
</dbReference>